<protein>
    <submittedName>
        <fullName evidence="1">Uncharacterized protein</fullName>
    </submittedName>
</protein>
<reference evidence="1 2" key="1">
    <citation type="submission" date="2013-01" db="EMBL/GenBank/DDBJ databases">
        <authorList>
            <person name="Harkins D.M."/>
            <person name="Durkin A.S."/>
            <person name="Brinkac L.M."/>
            <person name="Haft D.H."/>
            <person name="Selengut J.D."/>
            <person name="Sanka R."/>
            <person name="DePew J."/>
            <person name="Purushe J."/>
            <person name="Hartskeerl R.A."/>
            <person name="Ahmed A."/>
            <person name="van der Linden H."/>
            <person name="Goris M.G.A."/>
            <person name="Vinetz J.M."/>
            <person name="Sutton G.G."/>
            <person name="Nierman W.C."/>
            <person name="Fouts D.E."/>
        </authorList>
    </citation>
    <scope>NUCLEOTIDE SEQUENCE [LARGE SCALE GENOMIC DNA]</scope>
    <source>
        <strain evidence="1 2">MAVJ 401</strain>
    </source>
</reference>
<comment type="caution">
    <text evidence="1">The sequence shown here is derived from an EMBL/GenBank/DDBJ whole genome shotgun (WGS) entry which is preliminary data.</text>
</comment>
<dbReference type="AlphaFoldDB" id="M6JC79"/>
<gene>
    <name evidence="1" type="ORF">LEP1GSC063_2282</name>
</gene>
<evidence type="ECO:0000313" key="2">
    <source>
        <dbReference type="Proteomes" id="UP000012106"/>
    </source>
</evidence>
<evidence type="ECO:0000313" key="1">
    <source>
        <dbReference type="EMBL" id="EMN19459.1"/>
    </source>
</evidence>
<dbReference type="Proteomes" id="UP000012106">
    <property type="component" value="Unassembled WGS sequence"/>
</dbReference>
<proteinExistence type="predicted"/>
<organism evidence="1 2">
    <name type="scientific">Leptospira santarosai serovar Arenal str. MAVJ 401</name>
    <dbReference type="NCBI Taxonomy" id="1049976"/>
    <lineage>
        <taxon>Bacteria</taxon>
        <taxon>Pseudomonadati</taxon>
        <taxon>Spirochaetota</taxon>
        <taxon>Spirochaetia</taxon>
        <taxon>Leptospirales</taxon>
        <taxon>Leptospiraceae</taxon>
        <taxon>Leptospira</taxon>
    </lineage>
</organism>
<name>M6JC79_9LEPT</name>
<accession>M6JC79</accession>
<sequence length="37" mass="4134">MFAQTFDQSSRSPNLIPSKSFCSFSSVLKQNFGHPVI</sequence>
<dbReference type="EMBL" id="AHMU02000085">
    <property type="protein sequence ID" value="EMN19459.1"/>
    <property type="molecule type" value="Genomic_DNA"/>
</dbReference>